<evidence type="ECO:0000313" key="3">
    <source>
        <dbReference type="EMBL" id="ELT94748.1"/>
    </source>
</evidence>
<protein>
    <recommendedName>
        <fullName evidence="2">Caspase family p20 domain-containing protein</fullName>
    </recommendedName>
</protein>
<dbReference type="GO" id="GO:0004197">
    <property type="term" value="F:cysteine-type endopeptidase activity"/>
    <property type="evidence" value="ECO:0007669"/>
    <property type="project" value="InterPro"/>
</dbReference>
<dbReference type="Pfam" id="PF00656">
    <property type="entry name" value="Peptidase_C14"/>
    <property type="match status" value="1"/>
</dbReference>
<evidence type="ECO:0000313" key="5">
    <source>
        <dbReference type="Proteomes" id="UP000014760"/>
    </source>
</evidence>
<dbReference type="SUPFAM" id="SSF52129">
    <property type="entry name" value="Caspase-like"/>
    <property type="match status" value="1"/>
</dbReference>
<sequence length="275" mass="31290">MDAQPGQKKLLCLMIVNHEFDDKARNREDAIKPAKKLKKTLEKRCAGKVVLKENLTVEKMKTAVDDLVKGKLEARGTDPADFDSVWLVLSSHGDWNYFRDSDNQKHITDVIMGTDEDFVQIYSLTKPLTKTGKPCAIVSQACRGDQLAAVCEVMVDGDATSCQQTREKVRLTDRERTENTCPEFDSYFDNQIMLCASLPGNQSFRYPLIPYLTEVLINEDLSNTHVENLFAKTCQKVKEEYSSGKGDGTEEDFLRDRKVNAIYYNKLLEPRVFLQ</sequence>
<dbReference type="InterPro" id="IPR002398">
    <property type="entry name" value="Pept_C14"/>
</dbReference>
<dbReference type="AlphaFoldDB" id="R7TLP6"/>
<dbReference type="GO" id="GO:0072559">
    <property type="term" value="C:NLRP3 inflammasome complex"/>
    <property type="evidence" value="ECO:0007669"/>
    <property type="project" value="TreeGrafter"/>
</dbReference>
<dbReference type="STRING" id="283909.R7TLP6"/>
<dbReference type="EMBL" id="AMQN01012141">
    <property type="status" value="NOT_ANNOTATED_CDS"/>
    <property type="molecule type" value="Genomic_DNA"/>
</dbReference>
<organism evidence="3">
    <name type="scientific">Capitella teleta</name>
    <name type="common">Polychaete worm</name>
    <dbReference type="NCBI Taxonomy" id="283909"/>
    <lineage>
        <taxon>Eukaryota</taxon>
        <taxon>Metazoa</taxon>
        <taxon>Spiralia</taxon>
        <taxon>Lophotrochozoa</taxon>
        <taxon>Annelida</taxon>
        <taxon>Polychaeta</taxon>
        <taxon>Sedentaria</taxon>
        <taxon>Scolecida</taxon>
        <taxon>Capitellidae</taxon>
        <taxon>Capitella</taxon>
    </lineage>
</organism>
<dbReference type="SMART" id="SM00115">
    <property type="entry name" value="CASc"/>
    <property type="match status" value="1"/>
</dbReference>
<dbReference type="InterPro" id="IPR029030">
    <property type="entry name" value="Caspase-like_dom_sf"/>
</dbReference>
<reference evidence="3 5" key="2">
    <citation type="journal article" date="2013" name="Nature">
        <title>Insights into bilaterian evolution from three spiralian genomes.</title>
        <authorList>
            <person name="Simakov O."/>
            <person name="Marletaz F."/>
            <person name="Cho S.J."/>
            <person name="Edsinger-Gonzales E."/>
            <person name="Havlak P."/>
            <person name="Hellsten U."/>
            <person name="Kuo D.H."/>
            <person name="Larsson T."/>
            <person name="Lv J."/>
            <person name="Arendt D."/>
            <person name="Savage R."/>
            <person name="Osoegawa K."/>
            <person name="de Jong P."/>
            <person name="Grimwood J."/>
            <person name="Chapman J.A."/>
            <person name="Shapiro H."/>
            <person name="Aerts A."/>
            <person name="Otillar R.P."/>
            <person name="Terry A.Y."/>
            <person name="Boore J.L."/>
            <person name="Grigoriev I.V."/>
            <person name="Lindberg D.R."/>
            <person name="Seaver E.C."/>
            <person name="Weisblat D.A."/>
            <person name="Putnam N.H."/>
            <person name="Rokhsar D.S."/>
        </authorList>
    </citation>
    <scope>NUCLEOTIDE SEQUENCE</scope>
    <source>
        <strain evidence="3 5">I ESC-2004</strain>
    </source>
</reference>
<dbReference type="InterPro" id="IPR011600">
    <property type="entry name" value="Pept_C14_caspase"/>
</dbReference>
<evidence type="ECO:0000259" key="2">
    <source>
        <dbReference type="PROSITE" id="PS50208"/>
    </source>
</evidence>
<reference evidence="5" key="1">
    <citation type="submission" date="2012-12" db="EMBL/GenBank/DDBJ databases">
        <authorList>
            <person name="Hellsten U."/>
            <person name="Grimwood J."/>
            <person name="Chapman J.A."/>
            <person name="Shapiro H."/>
            <person name="Aerts A."/>
            <person name="Otillar R.P."/>
            <person name="Terry A.Y."/>
            <person name="Boore J.L."/>
            <person name="Simakov O."/>
            <person name="Marletaz F."/>
            <person name="Cho S.-J."/>
            <person name="Edsinger-Gonzales E."/>
            <person name="Havlak P."/>
            <person name="Kuo D.-H."/>
            <person name="Larsson T."/>
            <person name="Lv J."/>
            <person name="Arendt D."/>
            <person name="Savage R."/>
            <person name="Osoegawa K."/>
            <person name="de Jong P."/>
            <person name="Lindberg D.R."/>
            <person name="Seaver E.C."/>
            <person name="Weisblat D.A."/>
            <person name="Putnam N.H."/>
            <person name="Grigoriev I.V."/>
            <person name="Rokhsar D.S."/>
        </authorList>
    </citation>
    <scope>NUCLEOTIDE SEQUENCE</scope>
    <source>
        <strain evidence="5">I ESC-2004</strain>
    </source>
</reference>
<evidence type="ECO:0000313" key="4">
    <source>
        <dbReference type="EnsemblMetazoa" id="CapteP205300"/>
    </source>
</evidence>
<evidence type="ECO:0000256" key="1">
    <source>
        <dbReference type="ARBA" id="ARBA00010134"/>
    </source>
</evidence>
<accession>R7TLP6</accession>
<dbReference type="PANTHER" id="PTHR47901">
    <property type="entry name" value="CASPASE RECRUITMENT DOMAIN-CONTAINING PROTEIN 18"/>
    <property type="match status" value="1"/>
</dbReference>
<dbReference type="EMBL" id="KB309327">
    <property type="protein sequence ID" value="ELT94748.1"/>
    <property type="molecule type" value="Genomic_DNA"/>
</dbReference>
<dbReference type="InterPro" id="IPR001309">
    <property type="entry name" value="Pept_C14_p20"/>
</dbReference>
<keyword evidence="5" id="KW-1185">Reference proteome</keyword>
<dbReference type="GO" id="GO:0097169">
    <property type="term" value="C:AIM2 inflammasome complex"/>
    <property type="evidence" value="ECO:0007669"/>
    <property type="project" value="TreeGrafter"/>
</dbReference>
<gene>
    <name evidence="3" type="ORF">CAPTEDRAFT_205300</name>
</gene>
<dbReference type="Proteomes" id="UP000014760">
    <property type="component" value="Unassembled WGS sequence"/>
</dbReference>
<feature type="domain" description="Caspase family p20" evidence="2">
    <location>
        <begin position="8"/>
        <end position="146"/>
    </location>
</feature>
<dbReference type="PRINTS" id="PR00376">
    <property type="entry name" value="IL1BCENZYME"/>
</dbReference>
<reference evidence="4" key="3">
    <citation type="submission" date="2015-06" db="UniProtKB">
        <authorList>
            <consortium name="EnsemblMetazoa"/>
        </authorList>
    </citation>
    <scope>IDENTIFICATION</scope>
</reference>
<dbReference type="PROSITE" id="PS50208">
    <property type="entry name" value="CASPASE_P20"/>
    <property type="match status" value="1"/>
</dbReference>
<comment type="similarity">
    <text evidence="1">Belongs to the peptidase C14A family.</text>
</comment>
<dbReference type="HOGENOM" id="CLU_064159_0_0_1"/>
<dbReference type="InterPro" id="IPR015917">
    <property type="entry name" value="Pept_C14A"/>
</dbReference>
<dbReference type="Gene3D" id="3.40.50.1460">
    <property type="match status" value="1"/>
</dbReference>
<dbReference type="GO" id="GO:0072557">
    <property type="term" value="C:IPAF inflammasome complex"/>
    <property type="evidence" value="ECO:0007669"/>
    <property type="project" value="TreeGrafter"/>
</dbReference>
<dbReference type="GO" id="GO:0006508">
    <property type="term" value="P:proteolysis"/>
    <property type="evidence" value="ECO:0007669"/>
    <property type="project" value="InterPro"/>
</dbReference>
<dbReference type="PANTHER" id="PTHR47901:SF3">
    <property type="entry name" value="CASPASE-1"/>
    <property type="match status" value="1"/>
</dbReference>
<name>R7TLP6_CAPTE</name>
<dbReference type="EnsemblMetazoa" id="CapteT205300">
    <property type="protein sequence ID" value="CapteP205300"/>
    <property type="gene ID" value="CapteG205300"/>
</dbReference>
<proteinExistence type="inferred from homology"/>